<evidence type="ECO:0000256" key="1">
    <source>
        <dbReference type="SAM" id="MobiDB-lite"/>
    </source>
</evidence>
<feature type="region of interest" description="Disordered" evidence="1">
    <location>
        <begin position="50"/>
        <end position="76"/>
    </location>
</feature>
<reference evidence="3" key="1">
    <citation type="submission" date="2015-10" db="EMBL/GenBank/DDBJ databases">
        <authorList>
            <person name="Ju K.-S."/>
            <person name="Doroghazi J.R."/>
            <person name="Metcalf W.W."/>
        </authorList>
    </citation>
    <scope>NUCLEOTIDE SEQUENCE [LARGE SCALE GENOMIC DNA]</scope>
    <source>
        <strain evidence="3">NRRL F-8817</strain>
    </source>
</reference>
<dbReference type="AlphaFoldDB" id="A0A0X3VRF6"/>
<accession>A0A0X3VRF6</accession>
<evidence type="ECO:0000313" key="2">
    <source>
        <dbReference type="EMBL" id="KUL47341.1"/>
    </source>
</evidence>
<dbReference type="RefSeq" id="WP_214516971.1">
    <property type="nucleotide sequence ID" value="NZ_LLZJ01000387.1"/>
</dbReference>
<proteinExistence type="predicted"/>
<feature type="compositionally biased region" description="Basic residues" evidence="1">
    <location>
        <begin position="67"/>
        <end position="76"/>
    </location>
</feature>
<comment type="caution">
    <text evidence="2">The sequence shown here is derived from an EMBL/GenBank/DDBJ whole genome shotgun (WGS) entry which is preliminary data.</text>
</comment>
<organism evidence="2 3">
    <name type="scientific">Streptomyces violaceusniger</name>
    <dbReference type="NCBI Taxonomy" id="68280"/>
    <lineage>
        <taxon>Bacteria</taxon>
        <taxon>Bacillati</taxon>
        <taxon>Actinomycetota</taxon>
        <taxon>Actinomycetes</taxon>
        <taxon>Kitasatosporales</taxon>
        <taxon>Streptomycetaceae</taxon>
        <taxon>Streptomyces</taxon>
        <taxon>Streptomyces violaceusniger group</taxon>
    </lineage>
</organism>
<evidence type="ECO:0000313" key="3">
    <source>
        <dbReference type="Proteomes" id="UP000053413"/>
    </source>
</evidence>
<gene>
    <name evidence="2" type="ORF">ADL28_32630</name>
</gene>
<feature type="non-terminal residue" evidence="2">
    <location>
        <position position="76"/>
    </location>
</feature>
<protein>
    <submittedName>
        <fullName evidence="2">Uncharacterized protein</fullName>
    </submittedName>
</protein>
<dbReference type="EMBL" id="LLZJ01000387">
    <property type="protein sequence ID" value="KUL47341.1"/>
    <property type="molecule type" value="Genomic_DNA"/>
</dbReference>
<sequence length="76" mass="8399">MTNDWQRIKVSLRGVRLAVIGDPAVFQGRRPLTYATPWCTTTGATAARSKAASSSGVATTRDGMPVKCRHKRLRRR</sequence>
<dbReference type="Proteomes" id="UP000053413">
    <property type="component" value="Unassembled WGS sequence"/>
</dbReference>
<name>A0A0X3VRF6_STRVO</name>